<evidence type="ECO:0000313" key="2">
    <source>
        <dbReference type="Proteomes" id="UP001565471"/>
    </source>
</evidence>
<proteinExistence type="predicted"/>
<evidence type="ECO:0000313" key="1">
    <source>
        <dbReference type="EMBL" id="MEY9313340.1"/>
    </source>
</evidence>
<keyword evidence="2" id="KW-1185">Reference proteome</keyword>
<reference evidence="1 2" key="1">
    <citation type="submission" date="2024-07" db="EMBL/GenBank/DDBJ databases">
        <title>Genomic Encyclopedia of Type Strains, Phase V (KMG-V): Genome sequencing to study the core and pangenomes of soil and plant-associated prokaryotes.</title>
        <authorList>
            <person name="Whitman W."/>
        </authorList>
    </citation>
    <scope>NUCLEOTIDE SEQUENCE [LARGE SCALE GENOMIC DNA]</scope>
    <source>
        <strain evidence="1 2">USDA 415</strain>
    </source>
</reference>
<name>A0ABV4EQD1_BRAEL</name>
<sequence length="60" mass="6850">MDLYGRCTQTQKSTEIRHPEALETLILRAFLELERAKGIEPSYPAWEASFSVLNAHDADE</sequence>
<dbReference type="RefSeq" id="WP_125459144.1">
    <property type="nucleotide sequence ID" value="NZ_CP126027.1"/>
</dbReference>
<protein>
    <submittedName>
        <fullName evidence="1">Uncharacterized protein</fullName>
    </submittedName>
</protein>
<comment type="caution">
    <text evidence="1">The sequence shown here is derived from an EMBL/GenBank/DDBJ whole genome shotgun (WGS) entry which is preliminary data.</text>
</comment>
<gene>
    <name evidence="1" type="ORF">ABIF29_000139</name>
</gene>
<dbReference type="EMBL" id="JBGBZA010000001">
    <property type="protein sequence ID" value="MEY9313340.1"/>
    <property type="molecule type" value="Genomic_DNA"/>
</dbReference>
<organism evidence="1 2">
    <name type="scientific">Bradyrhizobium elkanii</name>
    <dbReference type="NCBI Taxonomy" id="29448"/>
    <lineage>
        <taxon>Bacteria</taxon>
        <taxon>Pseudomonadati</taxon>
        <taxon>Pseudomonadota</taxon>
        <taxon>Alphaproteobacteria</taxon>
        <taxon>Hyphomicrobiales</taxon>
        <taxon>Nitrobacteraceae</taxon>
        <taxon>Bradyrhizobium</taxon>
    </lineage>
</organism>
<dbReference type="Proteomes" id="UP001565471">
    <property type="component" value="Unassembled WGS sequence"/>
</dbReference>
<accession>A0ABV4EQD1</accession>